<comment type="caution">
    <text evidence="2">The sequence shown here is derived from an EMBL/GenBank/DDBJ whole genome shotgun (WGS) entry which is preliminary data.</text>
</comment>
<evidence type="ECO:0000313" key="3">
    <source>
        <dbReference type="Proteomes" id="UP000018418"/>
    </source>
</evidence>
<proteinExistence type="predicted"/>
<organism evidence="2 3">
    <name type="scientific">Acinetobacter brisouii CIP 110357</name>
    <dbReference type="NCBI Taxonomy" id="1341683"/>
    <lineage>
        <taxon>Bacteria</taxon>
        <taxon>Pseudomonadati</taxon>
        <taxon>Pseudomonadota</taxon>
        <taxon>Gammaproteobacteria</taxon>
        <taxon>Moraxellales</taxon>
        <taxon>Moraxellaceae</taxon>
        <taxon>Acinetobacter</taxon>
    </lineage>
</organism>
<keyword evidence="1" id="KW-0812">Transmembrane</keyword>
<feature type="transmembrane region" description="Helical" evidence="1">
    <location>
        <begin position="12"/>
        <end position="31"/>
    </location>
</feature>
<dbReference type="HOGENOM" id="CLU_2230580_0_0_6"/>
<keyword evidence="3" id="KW-1185">Reference proteome</keyword>
<dbReference type="PATRIC" id="fig|1341683.3.peg.917"/>
<feature type="transmembrane region" description="Helical" evidence="1">
    <location>
        <begin position="43"/>
        <end position="65"/>
    </location>
</feature>
<gene>
    <name evidence="2" type="ORF">P255_00924</name>
</gene>
<keyword evidence="1" id="KW-0472">Membrane</keyword>
<dbReference type="AlphaFoldDB" id="V2UE55"/>
<dbReference type="Proteomes" id="UP000018418">
    <property type="component" value="Unassembled WGS sequence"/>
</dbReference>
<reference evidence="2 3" key="1">
    <citation type="submission" date="2013-10" db="EMBL/GenBank/DDBJ databases">
        <title>The Genome Sequence of Acinetobacter brisouii CIP 110357.</title>
        <authorList>
            <consortium name="The Broad Institute Genomics Platform"/>
            <consortium name="The Broad Institute Genome Sequencing Center for Infectious Disease"/>
            <person name="Cerqueira G."/>
            <person name="Feldgarden M."/>
            <person name="Courvalin P."/>
            <person name="Grillot-Courvalin C."/>
            <person name="Clermont D."/>
            <person name="Rocha E."/>
            <person name="Yoon E.-J."/>
            <person name="Nemec A."/>
            <person name="Young S.K."/>
            <person name="Zeng Q."/>
            <person name="Gargeya S."/>
            <person name="Fitzgerald M."/>
            <person name="Abouelleil A."/>
            <person name="Alvarado L."/>
            <person name="Berlin A.M."/>
            <person name="Chapman S.B."/>
            <person name="Gainer-Dewar J."/>
            <person name="Goldberg J."/>
            <person name="Gnerre S."/>
            <person name="Griggs A."/>
            <person name="Gujja S."/>
            <person name="Hansen M."/>
            <person name="Howarth C."/>
            <person name="Imamovic A."/>
            <person name="Ireland A."/>
            <person name="Larimer J."/>
            <person name="McCowan C."/>
            <person name="Murphy C."/>
            <person name="Pearson M."/>
            <person name="Poon T.W."/>
            <person name="Priest M."/>
            <person name="Roberts A."/>
            <person name="Saif S."/>
            <person name="Shea T."/>
            <person name="Sykes S."/>
            <person name="Wortman J."/>
            <person name="Nusbaum C."/>
            <person name="Birren B."/>
        </authorList>
    </citation>
    <scope>NUCLEOTIDE SEQUENCE [LARGE SCALE GENOMIC DNA]</scope>
    <source>
        <strain evidence="2 3">CIP 110357</strain>
    </source>
</reference>
<dbReference type="EMBL" id="AYEU01000003">
    <property type="protein sequence ID" value="ESK52763.1"/>
    <property type="molecule type" value="Genomic_DNA"/>
</dbReference>
<evidence type="ECO:0000256" key="1">
    <source>
        <dbReference type="SAM" id="Phobius"/>
    </source>
</evidence>
<dbReference type="RefSeq" id="WP_004903943.1">
    <property type="nucleotide sequence ID" value="NZ_BBTI01000001.1"/>
</dbReference>
<protein>
    <recommendedName>
        <fullName evidence="4">Phosphoethanolamine transferase N-terminal domain-containing protein</fullName>
    </recommendedName>
</protein>
<evidence type="ECO:0008006" key="4">
    <source>
        <dbReference type="Google" id="ProtNLM"/>
    </source>
</evidence>
<dbReference type="STRING" id="396323.VH98_07365"/>
<name>V2UE55_9GAMM</name>
<feature type="transmembrane region" description="Helical" evidence="1">
    <location>
        <begin position="85"/>
        <end position="102"/>
    </location>
</feature>
<sequence length="103" mass="11611">MQLQPNISKTIFYSFLFALGGAPTLAMLIASQQTRDPHILMSAFVGLSVVLVCIFVPIVLIQNTFLLVKRDSLQLEEKVKPVSNVYFALNVGCLLFWILFMFK</sequence>
<evidence type="ECO:0000313" key="2">
    <source>
        <dbReference type="EMBL" id="ESK52763.1"/>
    </source>
</evidence>
<keyword evidence="1" id="KW-1133">Transmembrane helix</keyword>
<accession>V2UE55</accession>
<dbReference type="OrthoDB" id="6711686at2"/>